<gene>
    <name evidence="2" type="ordered locus">RB9112</name>
</gene>
<dbReference type="Proteomes" id="UP000001025">
    <property type="component" value="Chromosome"/>
</dbReference>
<organism evidence="2 3">
    <name type="scientific">Rhodopirellula baltica (strain DSM 10527 / NCIMB 13988 / SH1)</name>
    <dbReference type="NCBI Taxonomy" id="243090"/>
    <lineage>
        <taxon>Bacteria</taxon>
        <taxon>Pseudomonadati</taxon>
        <taxon>Planctomycetota</taxon>
        <taxon>Planctomycetia</taxon>
        <taxon>Pirellulales</taxon>
        <taxon>Pirellulaceae</taxon>
        <taxon>Rhodopirellula</taxon>
    </lineage>
</organism>
<evidence type="ECO:0000256" key="1">
    <source>
        <dbReference type="SAM" id="MobiDB-lite"/>
    </source>
</evidence>
<keyword evidence="2" id="KW-0418">Kinase</keyword>
<name>Q7UM26_RHOBA</name>
<protein>
    <submittedName>
        <fullName evidence="2">Similar to thymidylate kinase</fullName>
    </submittedName>
</protein>
<dbReference type="KEGG" id="rba:RB9112"/>
<dbReference type="STRING" id="243090.RB9112"/>
<sequence length="96" mass="11226">MKRAVHCSDTRKEREPSGRPFSIIHDSRGGEFPNLNEIGYTRLAKKSPKDRFNRRDRHPFFAFFFQAASICPSRGQLLNAAFPFPRIRSQAEWPKF</sequence>
<dbReference type="GO" id="GO:0016301">
    <property type="term" value="F:kinase activity"/>
    <property type="evidence" value="ECO:0007669"/>
    <property type="project" value="UniProtKB-KW"/>
</dbReference>
<reference evidence="2 3" key="1">
    <citation type="journal article" date="2003" name="Proc. Natl. Acad. Sci. U.S.A.">
        <title>Complete genome sequence of the marine planctomycete Pirellula sp. strain 1.</title>
        <authorList>
            <person name="Gloeckner F.O."/>
            <person name="Kube M."/>
            <person name="Bauer M."/>
            <person name="Teeling H."/>
            <person name="Lombardot T."/>
            <person name="Ludwig W."/>
            <person name="Gade D."/>
            <person name="Beck A."/>
            <person name="Borzym K."/>
            <person name="Heitmann K."/>
            <person name="Rabus R."/>
            <person name="Schlesner H."/>
            <person name="Amann R."/>
            <person name="Reinhardt R."/>
        </authorList>
    </citation>
    <scope>NUCLEOTIDE SEQUENCE [LARGE SCALE GENOMIC DNA]</scope>
    <source>
        <strain evidence="3">DSM 10527 / NCIMB 13988 / SH1</strain>
    </source>
</reference>
<dbReference type="EnsemblBacteria" id="CAD76091">
    <property type="protein sequence ID" value="CAD76091"/>
    <property type="gene ID" value="RB9112"/>
</dbReference>
<dbReference type="HOGENOM" id="CLU_2357805_0_0_0"/>
<proteinExistence type="predicted"/>
<evidence type="ECO:0000313" key="3">
    <source>
        <dbReference type="Proteomes" id="UP000001025"/>
    </source>
</evidence>
<dbReference type="InParanoid" id="Q7UM26"/>
<dbReference type="EMBL" id="BX294149">
    <property type="protein sequence ID" value="CAD76091.1"/>
    <property type="molecule type" value="Genomic_DNA"/>
</dbReference>
<evidence type="ECO:0000313" key="2">
    <source>
        <dbReference type="EMBL" id="CAD76091.1"/>
    </source>
</evidence>
<keyword evidence="3" id="KW-1185">Reference proteome</keyword>
<feature type="compositionally biased region" description="Basic and acidic residues" evidence="1">
    <location>
        <begin position="1"/>
        <end position="17"/>
    </location>
</feature>
<feature type="region of interest" description="Disordered" evidence="1">
    <location>
        <begin position="1"/>
        <end position="26"/>
    </location>
</feature>
<keyword evidence="2" id="KW-0808">Transferase</keyword>
<dbReference type="AlphaFoldDB" id="Q7UM26"/>
<accession>Q7UM26</accession>